<dbReference type="Proteomes" id="UP000746690">
    <property type="component" value="Unassembled WGS sequence"/>
</dbReference>
<organism evidence="1 2">
    <name type="scientific">Flavivirga algicola</name>
    <dbReference type="NCBI Taxonomy" id="2729136"/>
    <lineage>
        <taxon>Bacteria</taxon>
        <taxon>Pseudomonadati</taxon>
        <taxon>Bacteroidota</taxon>
        <taxon>Flavobacteriia</taxon>
        <taxon>Flavobacteriales</taxon>
        <taxon>Flavobacteriaceae</taxon>
        <taxon>Flavivirga</taxon>
    </lineage>
</organism>
<protein>
    <submittedName>
        <fullName evidence="1">Uncharacterized protein</fullName>
    </submittedName>
</protein>
<evidence type="ECO:0000313" key="1">
    <source>
        <dbReference type="EMBL" id="NMH86405.1"/>
    </source>
</evidence>
<name>A0ABX1RTS3_9FLAO</name>
<dbReference type="EMBL" id="JABBHF010000001">
    <property type="protein sequence ID" value="NMH86405.1"/>
    <property type="molecule type" value="Genomic_DNA"/>
</dbReference>
<comment type="caution">
    <text evidence="1">The sequence shown here is derived from an EMBL/GenBank/DDBJ whole genome shotgun (WGS) entry which is preliminary data.</text>
</comment>
<sequence length="149" mass="17216">MLTFQNQGIIHSKYHYKIFASTKQKTIKQKIKSLGQTNIPKNVFCKSMKIKSIELIALLYTWGIPPCILKRHAIPENVVGYVYVLKEICAKNIKINELKTQTETGEVSKAKKSNAQTRKSLTFKKFFNKKQPLTQYDTIPNNFVCKFNN</sequence>
<evidence type="ECO:0000313" key="2">
    <source>
        <dbReference type="Proteomes" id="UP000746690"/>
    </source>
</evidence>
<dbReference type="RefSeq" id="WP_169669805.1">
    <property type="nucleotide sequence ID" value="NZ_JABBHF010000001.1"/>
</dbReference>
<proteinExistence type="predicted"/>
<accession>A0ABX1RTS3</accession>
<keyword evidence="2" id="KW-1185">Reference proteome</keyword>
<gene>
    <name evidence="1" type="ORF">HHX25_02700</name>
</gene>
<reference evidence="1 2" key="1">
    <citation type="submission" date="2020-04" db="EMBL/GenBank/DDBJ databases">
        <title>A Flavivirga sp. nov.</title>
        <authorList>
            <person name="Sun X."/>
        </authorList>
    </citation>
    <scope>NUCLEOTIDE SEQUENCE [LARGE SCALE GENOMIC DNA]</scope>
    <source>
        <strain evidence="1 2">Y03</strain>
    </source>
</reference>